<evidence type="ECO:0000313" key="3">
    <source>
        <dbReference type="Proteomes" id="UP000054302"/>
    </source>
</evidence>
<keyword evidence="3" id="KW-1185">Reference proteome</keyword>
<feature type="region of interest" description="Disordered" evidence="1">
    <location>
        <begin position="57"/>
        <end position="84"/>
    </location>
</feature>
<sequence>MSPTKSNTNVLAERSPNTGSPTKASIDINGKSASLLTKQAPSVATSAPAPRFELNMGKEQSLSLSSSTSSTYISPSDAIRSPTTKKLSEIKGKRYQNAKPSNLFAKTMAMERFKAHEQQQQQQQQLKKQTELEQAK</sequence>
<protein>
    <submittedName>
        <fullName evidence="2">Uncharacterized protein</fullName>
    </submittedName>
</protein>
<dbReference type="EMBL" id="KN847523">
    <property type="protein sequence ID" value="KIV91152.1"/>
    <property type="molecule type" value="Genomic_DNA"/>
</dbReference>
<feature type="compositionally biased region" description="Low complexity" evidence="1">
    <location>
        <begin position="118"/>
        <end position="127"/>
    </location>
</feature>
<feature type="compositionally biased region" description="Low complexity" evidence="1">
    <location>
        <begin position="61"/>
        <end position="71"/>
    </location>
</feature>
<name>A0A0D1Z8V5_EXOME</name>
<dbReference type="InterPro" id="IPR007727">
    <property type="entry name" value="Spo12"/>
</dbReference>
<dbReference type="Proteomes" id="UP000054302">
    <property type="component" value="Unassembled WGS sequence"/>
</dbReference>
<dbReference type="VEuPathDB" id="FungiDB:PV10_05724"/>
<feature type="region of interest" description="Disordered" evidence="1">
    <location>
        <begin position="112"/>
        <end position="136"/>
    </location>
</feature>
<dbReference type="AlphaFoldDB" id="A0A0D1Z8V5"/>
<evidence type="ECO:0000313" key="2">
    <source>
        <dbReference type="EMBL" id="KIV91152.1"/>
    </source>
</evidence>
<feature type="compositionally biased region" description="Polar residues" evidence="1">
    <location>
        <begin position="1"/>
        <end position="23"/>
    </location>
</feature>
<dbReference type="STRING" id="212818.A0A0D1Z8V5"/>
<accession>A0A0D1Z8V5</accession>
<organism evidence="2 3">
    <name type="scientific">Exophiala mesophila</name>
    <name type="common">Black yeast-like fungus</name>
    <dbReference type="NCBI Taxonomy" id="212818"/>
    <lineage>
        <taxon>Eukaryota</taxon>
        <taxon>Fungi</taxon>
        <taxon>Dikarya</taxon>
        <taxon>Ascomycota</taxon>
        <taxon>Pezizomycotina</taxon>
        <taxon>Eurotiomycetes</taxon>
        <taxon>Chaetothyriomycetidae</taxon>
        <taxon>Chaetothyriales</taxon>
        <taxon>Herpotrichiellaceae</taxon>
        <taxon>Exophiala</taxon>
    </lineage>
</organism>
<dbReference type="GeneID" id="27323569"/>
<dbReference type="Pfam" id="PF05032">
    <property type="entry name" value="Spo12"/>
    <property type="match status" value="1"/>
</dbReference>
<dbReference type="OMA" id="MAMERFK"/>
<reference evidence="2 3" key="1">
    <citation type="submission" date="2015-01" db="EMBL/GenBank/DDBJ databases">
        <title>The Genome Sequence of Exophiala mesophila CBS40295.</title>
        <authorList>
            <consortium name="The Broad Institute Genomics Platform"/>
            <person name="Cuomo C."/>
            <person name="de Hoog S."/>
            <person name="Gorbushina A."/>
            <person name="Stielow B."/>
            <person name="Teixiera M."/>
            <person name="Abouelleil A."/>
            <person name="Chapman S.B."/>
            <person name="Priest M."/>
            <person name="Young S.K."/>
            <person name="Wortman J."/>
            <person name="Nusbaum C."/>
            <person name="Birren B."/>
        </authorList>
    </citation>
    <scope>NUCLEOTIDE SEQUENCE [LARGE SCALE GENOMIC DNA]</scope>
    <source>
        <strain evidence="2 3">CBS 40295</strain>
    </source>
</reference>
<evidence type="ECO:0000256" key="1">
    <source>
        <dbReference type="SAM" id="MobiDB-lite"/>
    </source>
</evidence>
<proteinExistence type="predicted"/>
<gene>
    <name evidence="2" type="ORF">PV10_05724</name>
</gene>
<dbReference type="OrthoDB" id="5578329at2759"/>
<dbReference type="HOGENOM" id="CLU_132226_0_0_1"/>
<dbReference type="RefSeq" id="XP_016222726.1">
    <property type="nucleotide sequence ID" value="XM_016370433.1"/>
</dbReference>
<feature type="region of interest" description="Disordered" evidence="1">
    <location>
        <begin position="1"/>
        <end position="29"/>
    </location>
</feature>